<evidence type="ECO:0000313" key="2">
    <source>
        <dbReference type="EMBL" id="KAG7086842.1"/>
    </source>
</evidence>
<dbReference type="KEGG" id="more:E1B28_002763"/>
<gene>
    <name evidence="2" type="ORF">E1B28_002763</name>
</gene>
<keyword evidence="1" id="KW-0472">Membrane</keyword>
<feature type="transmembrane region" description="Helical" evidence="1">
    <location>
        <begin position="129"/>
        <end position="151"/>
    </location>
</feature>
<name>A0A9P7RP19_9AGAR</name>
<dbReference type="AlphaFoldDB" id="A0A9P7RP19"/>
<feature type="transmembrane region" description="Helical" evidence="1">
    <location>
        <begin position="231"/>
        <end position="249"/>
    </location>
</feature>
<proteinExistence type="predicted"/>
<feature type="transmembrane region" description="Helical" evidence="1">
    <location>
        <begin position="21"/>
        <end position="43"/>
    </location>
</feature>
<reference evidence="2" key="1">
    <citation type="journal article" date="2021" name="Genome Biol. Evol.">
        <title>The assembled and annotated genome of the fairy-ring fungus Marasmius oreades.</title>
        <authorList>
            <person name="Hiltunen M."/>
            <person name="Ament-Velasquez S.L."/>
            <person name="Johannesson H."/>
        </authorList>
    </citation>
    <scope>NUCLEOTIDE SEQUENCE</scope>
    <source>
        <strain evidence="2">03SP1</strain>
    </source>
</reference>
<organism evidence="2 3">
    <name type="scientific">Marasmius oreades</name>
    <name type="common">fairy-ring Marasmius</name>
    <dbReference type="NCBI Taxonomy" id="181124"/>
    <lineage>
        <taxon>Eukaryota</taxon>
        <taxon>Fungi</taxon>
        <taxon>Dikarya</taxon>
        <taxon>Basidiomycota</taxon>
        <taxon>Agaricomycotina</taxon>
        <taxon>Agaricomycetes</taxon>
        <taxon>Agaricomycetidae</taxon>
        <taxon>Agaricales</taxon>
        <taxon>Marasmiineae</taxon>
        <taxon>Marasmiaceae</taxon>
        <taxon>Marasmius</taxon>
    </lineage>
</organism>
<feature type="transmembrane region" description="Helical" evidence="1">
    <location>
        <begin position="179"/>
        <end position="198"/>
    </location>
</feature>
<keyword evidence="1" id="KW-1133">Transmembrane helix</keyword>
<feature type="transmembrane region" description="Helical" evidence="1">
    <location>
        <begin position="255"/>
        <end position="276"/>
    </location>
</feature>
<dbReference type="Proteomes" id="UP001049176">
    <property type="component" value="Chromosome 10"/>
</dbReference>
<evidence type="ECO:0000256" key="1">
    <source>
        <dbReference type="SAM" id="Phobius"/>
    </source>
</evidence>
<dbReference type="GeneID" id="66071839"/>
<dbReference type="OrthoDB" id="3057756at2759"/>
<keyword evidence="1" id="KW-0812">Transmembrane</keyword>
<protein>
    <submittedName>
        <fullName evidence="2">Uncharacterized protein</fullName>
    </submittedName>
</protein>
<evidence type="ECO:0000313" key="3">
    <source>
        <dbReference type="Proteomes" id="UP001049176"/>
    </source>
</evidence>
<accession>A0A9P7RP19</accession>
<sequence length="337" mass="37545">MFPVYKELMKFLQNKPCSFATCLFYMSRYLTILVTLCGVVVSLSHPMPDSAFVSMSNPPYSYSTDANITRFPVDVSNGGSSSSPNNRLSLIPRPGFAWFLIEGFLGMTCCWSVQIILQLRLFALYERSLHIKIILILSFCIQLGAIIAIFINGARSGQVKWTAVGPLSKCQVLNVASNFWAFWVTLLAYECLLCCLALNKGYERLRASNQQFVTWAGFQVGLQDVLIRDSVGYYMGCCVIYAINLSLWVDSLPNTFDLATGLGVAYPSLIGNRLMINLRRVFYDSQVTNTTSPSEISLPSLDQVLGSDIKGPDKQFPYFDPPSCLYASTKPPIQPHC</sequence>
<dbReference type="RefSeq" id="XP_043003313.1">
    <property type="nucleotide sequence ID" value="XM_043159708.1"/>
</dbReference>
<dbReference type="EMBL" id="CM032190">
    <property type="protein sequence ID" value="KAG7086842.1"/>
    <property type="molecule type" value="Genomic_DNA"/>
</dbReference>
<keyword evidence="3" id="KW-1185">Reference proteome</keyword>
<feature type="transmembrane region" description="Helical" evidence="1">
    <location>
        <begin position="96"/>
        <end position="117"/>
    </location>
</feature>
<comment type="caution">
    <text evidence="2">The sequence shown here is derived from an EMBL/GenBank/DDBJ whole genome shotgun (WGS) entry which is preliminary data.</text>
</comment>